<dbReference type="PIRSF" id="PIRSF000390">
    <property type="entry name" value="PLP_StrS"/>
    <property type="match status" value="1"/>
</dbReference>
<accession>A0A1F5H6G3</accession>
<dbReference type="SUPFAM" id="SSF53383">
    <property type="entry name" value="PLP-dependent transferases"/>
    <property type="match status" value="1"/>
</dbReference>
<dbReference type="InterPro" id="IPR015421">
    <property type="entry name" value="PyrdxlP-dep_Trfase_major"/>
</dbReference>
<dbReference type="PANTHER" id="PTHR30244:SF36">
    <property type="entry name" value="3-OXO-GLUCOSE-6-PHOSPHATE:GLUTAMATE AMINOTRANSFERASE"/>
    <property type="match status" value="1"/>
</dbReference>
<dbReference type="FunFam" id="3.40.640.10:FF:000089">
    <property type="entry name" value="Aminotransferase, DegT/DnrJ/EryC1/StrS family"/>
    <property type="match status" value="1"/>
</dbReference>
<comment type="similarity">
    <text evidence="2 5">Belongs to the DegT/DnrJ/EryC1 family.</text>
</comment>
<dbReference type="EMBL" id="MFBT01000012">
    <property type="protein sequence ID" value="OGD99649.1"/>
    <property type="molecule type" value="Genomic_DNA"/>
</dbReference>
<dbReference type="CDD" id="cd00616">
    <property type="entry name" value="AHBA_syn"/>
    <property type="match status" value="1"/>
</dbReference>
<name>A0A1F5H6G3_9BACT</name>
<dbReference type="GO" id="GO:0030170">
    <property type="term" value="F:pyridoxal phosphate binding"/>
    <property type="evidence" value="ECO:0007669"/>
    <property type="project" value="UniProtKB-ARBA"/>
</dbReference>
<evidence type="ECO:0000313" key="6">
    <source>
        <dbReference type="EMBL" id="OGD99649.1"/>
    </source>
</evidence>
<protein>
    <recommendedName>
        <fullName evidence="8">Erythromycin biosynthesis sensory transduction protein eryC1</fullName>
    </recommendedName>
</protein>
<dbReference type="Pfam" id="PF01041">
    <property type="entry name" value="DegT_DnrJ_EryC1"/>
    <property type="match status" value="1"/>
</dbReference>
<feature type="modified residue" description="N6-(pyridoxal phosphate)lysine" evidence="4">
    <location>
        <position position="186"/>
    </location>
</feature>
<feature type="active site" description="Proton acceptor" evidence="3">
    <location>
        <position position="186"/>
    </location>
</feature>
<evidence type="ECO:0008006" key="8">
    <source>
        <dbReference type="Google" id="ProtNLM"/>
    </source>
</evidence>
<evidence type="ECO:0000256" key="4">
    <source>
        <dbReference type="PIRSR" id="PIRSR000390-2"/>
    </source>
</evidence>
<evidence type="ECO:0000256" key="3">
    <source>
        <dbReference type="PIRSR" id="PIRSR000390-1"/>
    </source>
</evidence>
<evidence type="ECO:0000256" key="1">
    <source>
        <dbReference type="ARBA" id="ARBA00022898"/>
    </source>
</evidence>
<evidence type="ECO:0000256" key="5">
    <source>
        <dbReference type="RuleBase" id="RU004508"/>
    </source>
</evidence>
<dbReference type="GO" id="GO:0000271">
    <property type="term" value="P:polysaccharide biosynthetic process"/>
    <property type="evidence" value="ECO:0007669"/>
    <property type="project" value="TreeGrafter"/>
</dbReference>
<comment type="caution">
    <text evidence="6">The sequence shown here is derived from an EMBL/GenBank/DDBJ whole genome shotgun (WGS) entry which is preliminary data.</text>
</comment>
<proteinExistence type="inferred from homology"/>
<dbReference type="Gene3D" id="3.90.1150.10">
    <property type="entry name" value="Aspartate Aminotransferase, domain 1"/>
    <property type="match status" value="1"/>
</dbReference>
<dbReference type="Gene3D" id="3.40.640.10">
    <property type="entry name" value="Type I PLP-dependent aspartate aminotransferase-like (Major domain)"/>
    <property type="match status" value="1"/>
</dbReference>
<dbReference type="InterPro" id="IPR000653">
    <property type="entry name" value="DegT/StrS_aminotransferase"/>
</dbReference>
<evidence type="ECO:0000313" key="7">
    <source>
        <dbReference type="Proteomes" id="UP000177039"/>
    </source>
</evidence>
<dbReference type="PANTHER" id="PTHR30244">
    <property type="entry name" value="TRANSAMINASE"/>
    <property type="match status" value="1"/>
</dbReference>
<evidence type="ECO:0000256" key="2">
    <source>
        <dbReference type="ARBA" id="ARBA00037999"/>
    </source>
</evidence>
<dbReference type="AlphaFoldDB" id="A0A1F5H6G3"/>
<dbReference type="GO" id="GO:0008483">
    <property type="term" value="F:transaminase activity"/>
    <property type="evidence" value="ECO:0007669"/>
    <property type="project" value="TreeGrafter"/>
</dbReference>
<dbReference type="InterPro" id="IPR015422">
    <property type="entry name" value="PyrdxlP-dep_Trfase_small"/>
</dbReference>
<reference evidence="6 7" key="1">
    <citation type="journal article" date="2016" name="Nat. Commun.">
        <title>Thousands of microbial genomes shed light on interconnected biogeochemical processes in an aquifer system.</title>
        <authorList>
            <person name="Anantharaman K."/>
            <person name="Brown C.T."/>
            <person name="Hug L.A."/>
            <person name="Sharon I."/>
            <person name="Castelle C.J."/>
            <person name="Probst A.J."/>
            <person name="Thomas B.C."/>
            <person name="Singh A."/>
            <person name="Wilkins M.J."/>
            <person name="Karaoz U."/>
            <person name="Brodie E.L."/>
            <person name="Williams K.H."/>
            <person name="Hubbard S.S."/>
            <person name="Banfield J.F."/>
        </authorList>
    </citation>
    <scope>NUCLEOTIDE SEQUENCE [LARGE SCALE GENOMIC DNA]</scope>
</reference>
<dbReference type="Proteomes" id="UP000177039">
    <property type="component" value="Unassembled WGS sequence"/>
</dbReference>
<keyword evidence="1 4" id="KW-0663">Pyridoxal phosphate</keyword>
<dbReference type="InterPro" id="IPR015424">
    <property type="entry name" value="PyrdxlP-dep_Trfase"/>
</dbReference>
<sequence>MNIPLVDLKANYLLHKKEIDFAIKSVIDRASFILGPELEQFEKNYARYCQTKYCIGVDSGSSALELGIRALGIGPGDDVITPVTSYIASSSAISFTGAKPVWVDIDPKTYNIDTNFIEAKITPRTKAIILVHLYGQPADMDEILAIAKKHKLFVIEDACQAHGATYKGKKVGTFGNFTAFSFYPSKNLGAFGDGGAATTNDNKLAKKISWMRNHGQKEKNNHVCLGWTRRLDTIQAAVLNVKLKYLEEANLKRAQATAKYTKLLSGLPLVLPEIAPDRTHVFHLYVVQTEKRDELLVFLKKNGIDAAIHYPIPIHLQKAYENLGGKKGDFPRSEEVADKIISLPLFPEITDDQIKYIAKKVKEFFSKN</sequence>
<organism evidence="6 7">
    <name type="scientific">Candidatus Curtissbacteria bacterium RIFCSPLOWO2_01_FULL_42_50</name>
    <dbReference type="NCBI Taxonomy" id="1797730"/>
    <lineage>
        <taxon>Bacteria</taxon>
        <taxon>Candidatus Curtissiibacteriota</taxon>
    </lineage>
</organism>
<gene>
    <name evidence="6" type="ORF">A3B54_03095</name>
</gene>